<dbReference type="Proteomes" id="UP000250321">
    <property type="component" value="Unassembled WGS sequence"/>
</dbReference>
<feature type="region of interest" description="Disordered" evidence="1">
    <location>
        <begin position="1"/>
        <end position="63"/>
    </location>
</feature>
<accession>A0A314Z4H2</accession>
<feature type="compositionally biased region" description="Polar residues" evidence="1">
    <location>
        <begin position="31"/>
        <end position="56"/>
    </location>
</feature>
<evidence type="ECO:0000313" key="2">
    <source>
        <dbReference type="EMBL" id="PQQ16282.1"/>
    </source>
</evidence>
<dbReference type="AlphaFoldDB" id="A0A314Z4H2"/>
<reference evidence="2 3" key="1">
    <citation type="submission" date="2018-02" db="EMBL/GenBank/DDBJ databases">
        <title>Draft genome of wild Prunus yedoensis var. nudiflora.</title>
        <authorList>
            <person name="Baek S."/>
            <person name="Kim J.-H."/>
            <person name="Choi K."/>
            <person name="Kim G.-B."/>
            <person name="Cho A."/>
            <person name="Jang H."/>
            <person name="Shin C.-H."/>
            <person name="Yu H.-J."/>
            <person name="Mun J.-H."/>
        </authorList>
    </citation>
    <scope>NUCLEOTIDE SEQUENCE [LARGE SCALE GENOMIC DNA]</scope>
    <source>
        <strain evidence="3">cv. Jeju island</strain>
        <tissue evidence="2">Leaf</tissue>
    </source>
</reference>
<sequence length="72" mass="7204">MHHPSSSSTLPQSSPSQSPSADNTPPVPSLVLSNLSDVNHNNLNVDGDGTKNSSGGMSPAKKAGIVLGLIVG</sequence>
<protein>
    <submittedName>
        <fullName evidence="2">Uncharacterized protein</fullName>
    </submittedName>
</protein>
<dbReference type="EMBL" id="PJQY01000199">
    <property type="protein sequence ID" value="PQQ16282.1"/>
    <property type="molecule type" value="Genomic_DNA"/>
</dbReference>
<organism evidence="2 3">
    <name type="scientific">Prunus yedoensis var. nudiflora</name>
    <dbReference type="NCBI Taxonomy" id="2094558"/>
    <lineage>
        <taxon>Eukaryota</taxon>
        <taxon>Viridiplantae</taxon>
        <taxon>Streptophyta</taxon>
        <taxon>Embryophyta</taxon>
        <taxon>Tracheophyta</taxon>
        <taxon>Spermatophyta</taxon>
        <taxon>Magnoliopsida</taxon>
        <taxon>eudicotyledons</taxon>
        <taxon>Gunneridae</taxon>
        <taxon>Pentapetalae</taxon>
        <taxon>rosids</taxon>
        <taxon>fabids</taxon>
        <taxon>Rosales</taxon>
        <taxon>Rosaceae</taxon>
        <taxon>Amygdaloideae</taxon>
        <taxon>Amygdaleae</taxon>
        <taxon>Prunus</taxon>
    </lineage>
</organism>
<evidence type="ECO:0000256" key="1">
    <source>
        <dbReference type="SAM" id="MobiDB-lite"/>
    </source>
</evidence>
<name>A0A314Z4H2_PRUYE</name>
<feature type="compositionally biased region" description="Low complexity" evidence="1">
    <location>
        <begin position="1"/>
        <end position="20"/>
    </location>
</feature>
<proteinExistence type="predicted"/>
<gene>
    <name evidence="2" type="ORF">Pyn_20763</name>
</gene>
<evidence type="ECO:0000313" key="3">
    <source>
        <dbReference type="Proteomes" id="UP000250321"/>
    </source>
</evidence>
<keyword evidence="3" id="KW-1185">Reference proteome</keyword>
<comment type="caution">
    <text evidence="2">The sequence shown here is derived from an EMBL/GenBank/DDBJ whole genome shotgun (WGS) entry which is preliminary data.</text>
</comment>